<evidence type="ECO:0000313" key="2">
    <source>
        <dbReference type="Proteomes" id="UP000014540"/>
    </source>
</evidence>
<keyword evidence="2" id="KW-1185">Reference proteome</keyword>
<dbReference type="AlphaFoldDB" id="S3V3P0"/>
<accession>S3V3P0</accession>
<protein>
    <submittedName>
        <fullName evidence="1">Uncharacterized protein</fullName>
    </submittedName>
</protein>
<evidence type="ECO:0000313" key="1">
    <source>
        <dbReference type="EMBL" id="EPG75264.1"/>
    </source>
</evidence>
<proteinExistence type="predicted"/>
<gene>
    <name evidence="1" type="ORF">LEP1GSC058_2204</name>
</gene>
<comment type="caution">
    <text evidence="1">The sequence shown here is derived from an EMBL/GenBank/DDBJ whole genome shotgun (WGS) entry which is preliminary data.</text>
</comment>
<sequence length="44" mass="5053">MLLFLAVGRPFVLLRNQSFPELLPVNPFTKPVLRMAELSRNEPT</sequence>
<dbReference type="EMBL" id="AKWZ02000003">
    <property type="protein sequence ID" value="EPG75264.1"/>
    <property type="molecule type" value="Genomic_DNA"/>
</dbReference>
<organism evidence="1 2">
    <name type="scientific">Leptospira fainei serovar Hurstbridge str. BUT 6</name>
    <dbReference type="NCBI Taxonomy" id="1193011"/>
    <lineage>
        <taxon>Bacteria</taxon>
        <taxon>Pseudomonadati</taxon>
        <taxon>Spirochaetota</taxon>
        <taxon>Spirochaetia</taxon>
        <taxon>Leptospirales</taxon>
        <taxon>Leptospiraceae</taxon>
        <taxon>Leptospira</taxon>
    </lineage>
</organism>
<name>S3V3P0_9LEPT</name>
<dbReference type="Proteomes" id="UP000014540">
    <property type="component" value="Unassembled WGS sequence"/>
</dbReference>
<reference evidence="1" key="1">
    <citation type="submission" date="2013-04" db="EMBL/GenBank/DDBJ databases">
        <authorList>
            <person name="Harkins D.M."/>
            <person name="Durkin A.S."/>
            <person name="Selengut J.D."/>
            <person name="Sanka R."/>
            <person name="DePew J."/>
            <person name="Purushe J."/>
            <person name="Ahmed A."/>
            <person name="van der Linden H."/>
            <person name="Goris M.G.A."/>
            <person name="Hartskeerl R.A."/>
            <person name="Vinetz J.M."/>
            <person name="Sutton G.G."/>
            <person name="Nelson W.C."/>
            <person name="Fouts D.E."/>
        </authorList>
    </citation>
    <scope>NUCLEOTIDE SEQUENCE [LARGE SCALE GENOMIC DNA]</scope>
    <source>
        <strain evidence="1">BUT 6</strain>
    </source>
</reference>